<dbReference type="RefSeq" id="WP_238465453.1">
    <property type="nucleotide sequence ID" value="NZ_JAKLJA010000016.1"/>
</dbReference>
<gene>
    <name evidence="2" type="ORF">L5014_19890</name>
</gene>
<organism evidence="2 3">
    <name type="scientific">Paraburkholderia tagetis</name>
    <dbReference type="NCBI Taxonomy" id="2913261"/>
    <lineage>
        <taxon>Bacteria</taxon>
        <taxon>Pseudomonadati</taxon>
        <taxon>Pseudomonadota</taxon>
        <taxon>Betaproteobacteria</taxon>
        <taxon>Burkholderiales</taxon>
        <taxon>Burkholderiaceae</taxon>
        <taxon>Paraburkholderia</taxon>
    </lineage>
</organism>
<dbReference type="AlphaFoldDB" id="A0A9X1RRM2"/>
<keyword evidence="1" id="KW-0812">Transmembrane</keyword>
<keyword evidence="1" id="KW-1133">Transmembrane helix</keyword>
<keyword evidence="1" id="KW-0472">Membrane</keyword>
<keyword evidence="3" id="KW-1185">Reference proteome</keyword>
<reference evidence="2" key="1">
    <citation type="submission" date="2022-01" db="EMBL/GenBank/DDBJ databases">
        <title>Genome sequence and assembly of Parabukholderia sp. RG36.</title>
        <authorList>
            <person name="Chhetri G."/>
        </authorList>
    </citation>
    <scope>NUCLEOTIDE SEQUENCE</scope>
    <source>
        <strain evidence="2">RG36</strain>
    </source>
</reference>
<feature type="transmembrane region" description="Helical" evidence="1">
    <location>
        <begin position="54"/>
        <end position="74"/>
    </location>
</feature>
<name>A0A9X1RRM2_9BURK</name>
<evidence type="ECO:0000313" key="2">
    <source>
        <dbReference type="EMBL" id="MCG5075605.1"/>
    </source>
</evidence>
<dbReference type="Proteomes" id="UP001139308">
    <property type="component" value="Unassembled WGS sequence"/>
</dbReference>
<proteinExistence type="predicted"/>
<feature type="transmembrane region" description="Helical" evidence="1">
    <location>
        <begin position="7"/>
        <end position="25"/>
    </location>
</feature>
<dbReference type="EMBL" id="JAKLJA010000016">
    <property type="protein sequence ID" value="MCG5075605.1"/>
    <property type="molecule type" value="Genomic_DNA"/>
</dbReference>
<evidence type="ECO:0000313" key="3">
    <source>
        <dbReference type="Proteomes" id="UP001139308"/>
    </source>
</evidence>
<comment type="caution">
    <text evidence="2">The sequence shown here is derived from an EMBL/GenBank/DDBJ whole genome shotgun (WGS) entry which is preliminary data.</text>
</comment>
<sequence length="85" mass="9979">MAILVRRLLKVALFIGLFLISVRYIPLSDKWTASEARAWLRASDLLGVDDPDNLYFVVWLTIELIVAVLAYMAIMRLWRYYRTKT</sequence>
<accession>A0A9X1RRM2</accession>
<protein>
    <submittedName>
        <fullName evidence="2">Uncharacterized protein</fullName>
    </submittedName>
</protein>
<evidence type="ECO:0000256" key="1">
    <source>
        <dbReference type="SAM" id="Phobius"/>
    </source>
</evidence>